<comment type="caution">
    <text evidence="7">The sequence shown here is derived from an EMBL/GenBank/DDBJ whole genome shotgun (WGS) entry which is preliminary data.</text>
</comment>
<sequence>MTISSSKKTNNFLVYYQCFLAVVVVGVFFTAADIYWFDSGYTPPPYVLVLAVGLAAIPLVPSFLSFNYKYFPNALLGWCIFYIVFSFLSYLLTIKNDLVNQELDDRILVVIFLCVSSFVFCGKDIIIRVTRISIFCVIFWNIYTFIAELFQPEIWHTLTTFNPTGRPAGFYTDPNKAACVLINGLILTVGLLPPKYRLPFCLIVFLSVFTTFSRGGMICMIILMTLFFIKKILPKQQLIFIFAGVLALILNFSILGEFLESEASNLGIINHDLQTRISTFTNPTSRQASDDTSRLDVVTYSWQKILESPLSGHGFGFVKTWGEILPHNMYLSYMLEHGIVGIIILPWLVFAVQNRANGEAKNLGLFLVVFTLIWSIFSNTVVYDRETLTIFSLMGVMSKKSQTKQLSSTSLNYQN</sequence>
<keyword evidence="2 5" id="KW-0812">Transmembrane</keyword>
<gene>
    <name evidence="7" type="ORF">DSM106972_054150</name>
</gene>
<dbReference type="InterPro" id="IPR051533">
    <property type="entry name" value="WaaL-like"/>
</dbReference>
<organism evidence="7 8">
    <name type="scientific">Dulcicalothrix desertica PCC 7102</name>
    <dbReference type="NCBI Taxonomy" id="232991"/>
    <lineage>
        <taxon>Bacteria</taxon>
        <taxon>Bacillati</taxon>
        <taxon>Cyanobacteriota</taxon>
        <taxon>Cyanophyceae</taxon>
        <taxon>Nostocales</taxon>
        <taxon>Calotrichaceae</taxon>
        <taxon>Dulcicalothrix</taxon>
    </lineage>
</organism>
<evidence type="ECO:0000313" key="8">
    <source>
        <dbReference type="Proteomes" id="UP000271624"/>
    </source>
</evidence>
<evidence type="ECO:0000256" key="4">
    <source>
        <dbReference type="ARBA" id="ARBA00023136"/>
    </source>
</evidence>
<dbReference type="EMBL" id="RSCL01000014">
    <property type="protein sequence ID" value="RUT03107.1"/>
    <property type="molecule type" value="Genomic_DNA"/>
</dbReference>
<feature type="transmembrane region" description="Helical" evidence="5">
    <location>
        <begin position="363"/>
        <end position="383"/>
    </location>
</feature>
<feature type="domain" description="O-antigen ligase-related" evidence="6">
    <location>
        <begin position="200"/>
        <end position="345"/>
    </location>
</feature>
<reference evidence="7" key="2">
    <citation type="journal article" date="2019" name="Genome Biol. Evol.">
        <title>Day and night: Metabolic profiles and evolutionary relationships of six axenic non-marine cyanobacteria.</title>
        <authorList>
            <person name="Will S.E."/>
            <person name="Henke P."/>
            <person name="Boedeker C."/>
            <person name="Huang S."/>
            <person name="Brinkmann H."/>
            <person name="Rohde M."/>
            <person name="Jarek M."/>
            <person name="Friedl T."/>
            <person name="Seufert S."/>
            <person name="Schumacher M."/>
            <person name="Overmann J."/>
            <person name="Neumann-Schaal M."/>
            <person name="Petersen J."/>
        </authorList>
    </citation>
    <scope>NUCLEOTIDE SEQUENCE [LARGE SCALE GENOMIC DNA]</scope>
    <source>
        <strain evidence="7">PCC 7102</strain>
    </source>
</reference>
<protein>
    <recommendedName>
        <fullName evidence="6">O-antigen ligase-related domain-containing protein</fullName>
    </recommendedName>
</protein>
<evidence type="ECO:0000256" key="3">
    <source>
        <dbReference type="ARBA" id="ARBA00022989"/>
    </source>
</evidence>
<dbReference type="InterPro" id="IPR007016">
    <property type="entry name" value="O-antigen_ligase-rel_domated"/>
</dbReference>
<dbReference type="Pfam" id="PF04932">
    <property type="entry name" value="Wzy_C"/>
    <property type="match status" value="1"/>
</dbReference>
<keyword evidence="8" id="KW-1185">Reference proteome</keyword>
<keyword evidence="3 5" id="KW-1133">Transmembrane helix</keyword>
<proteinExistence type="predicted"/>
<feature type="transmembrane region" description="Helical" evidence="5">
    <location>
        <begin position="132"/>
        <end position="150"/>
    </location>
</feature>
<evidence type="ECO:0000313" key="7">
    <source>
        <dbReference type="EMBL" id="RUT03107.1"/>
    </source>
</evidence>
<feature type="transmembrane region" description="Helical" evidence="5">
    <location>
        <begin position="238"/>
        <end position="256"/>
    </location>
</feature>
<evidence type="ECO:0000256" key="1">
    <source>
        <dbReference type="ARBA" id="ARBA00004141"/>
    </source>
</evidence>
<dbReference type="GO" id="GO:0016020">
    <property type="term" value="C:membrane"/>
    <property type="evidence" value="ECO:0007669"/>
    <property type="project" value="UniProtKB-SubCell"/>
</dbReference>
<reference evidence="7" key="1">
    <citation type="submission" date="2018-12" db="EMBL/GenBank/DDBJ databases">
        <authorList>
            <person name="Will S."/>
            <person name="Neumann-Schaal M."/>
            <person name="Henke P."/>
        </authorList>
    </citation>
    <scope>NUCLEOTIDE SEQUENCE</scope>
    <source>
        <strain evidence="7">PCC 7102</strain>
    </source>
</reference>
<dbReference type="AlphaFoldDB" id="A0A433VAJ5"/>
<feature type="transmembrane region" description="Helical" evidence="5">
    <location>
        <begin position="202"/>
        <end position="229"/>
    </location>
</feature>
<feature type="transmembrane region" description="Helical" evidence="5">
    <location>
        <begin position="12"/>
        <end position="36"/>
    </location>
</feature>
<dbReference type="OrthoDB" id="9791675at2"/>
<feature type="transmembrane region" description="Helical" evidence="5">
    <location>
        <begin position="75"/>
        <end position="94"/>
    </location>
</feature>
<comment type="subcellular location">
    <subcellularLocation>
        <location evidence="1">Membrane</location>
        <topology evidence="1">Multi-pass membrane protein</topology>
    </subcellularLocation>
</comment>
<dbReference type="PANTHER" id="PTHR37422">
    <property type="entry name" value="TEICHURONIC ACID BIOSYNTHESIS PROTEIN TUAE"/>
    <property type="match status" value="1"/>
</dbReference>
<feature type="transmembrane region" description="Helical" evidence="5">
    <location>
        <begin position="330"/>
        <end position="351"/>
    </location>
</feature>
<name>A0A433VAJ5_9CYAN</name>
<evidence type="ECO:0000256" key="5">
    <source>
        <dbReference type="SAM" id="Phobius"/>
    </source>
</evidence>
<feature type="transmembrane region" description="Helical" evidence="5">
    <location>
        <begin position="106"/>
        <end position="125"/>
    </location>
</feature>
<feature type="transmembrane region" description="Helical" evidence="5">
    <location>
        <begin position="48"/>
        <end position="68"/>
    </location>
</feature>
<dbReference type="PANTHER" id="PTHR37422:SF13">
    <property type="entry name" value="LIPOPOLYSACCHARIDE BIOSYNTHESIS PROTEIN PA4999-RELATED"/>
    <property type="match status" value="1"/>
</dbReference>
<dbReference type="Proteomes" id="UP000271624">
    <property type="component" value="Unassembled WGS sequence"/>
</dbReference>
<accession>A0A433VAJ5</accession>
<dbReference type="RefSeq" id="WP_127083704.1">
    <property type="nucleotide sequence ID" value="NZ_RSCL01000014.1"/>
</dbReference>
<evidence type="ECO:0000259" key="6">
    <source>
        <dbReference type="Pfam" id="PF04932"/>
    </source>
</evidence>
<evidence type="ECO:0000256" key="2">
    <source>
        <dbReference type="ARBA" id="ARBA00022692"/>
    </source>
</evidence>
<keyword evidence="4 5" id="KW-0472">Membrane</keyword>